<reference evidence="2 3" key="1">
    <citation type="submission" date="2020-08" db="EMBL/GenBank/DDBJ databases">
        <title>Genomic Encyclopedia of Type Strains, Phase IV (KMG-IV): sequencing the most valuable type-strain genomes for metagenomic binning, comparative biology and taxonomic classification.</title>
        <authorList>
            <person name="Goeker M."/>
        </authorList>
    </citation>
    <scope>NUCLEOTIDE SEQUENCE [LARGE SCALE GENOMIC DNA]</scope>
    <source>
        <strain evidence="2 3">DSM 103336</strain>
    </source>
</reference>
<sequence length="44" mass="4852">MTPDLTPAQEAELRRRQKSRSIVMGLCLGALAVLFFGISMAKML</sequence>
<evidence type="ECO:0000313" key="2">
    <source>
        <dbReference type="EMBL" id="MBB5728122.1"/>
    </source>
</evidence>
<name>A0A7W9BQ68_9SPHN</name>
<evidence type="ECO:0000256" key="1">
    <source>
        <dbReference type="SAM" id="Phobius"/>
    </source>
</evidence>
<accession>A0A7W9BQ68</accession>
<keyword evidence="1" id="KW-0472">Membrane</keyword>
<feature type="transmembrane region" description="Helical" evidence="1">
    <location>
        <begin position="21"/>
        <end position="41"/>
    </location>
</feature>
<dbReference type="AlphaFoldDB" id="A0A7W9BQ68"/>
<evidence type="ECO:0000313" key="3">
    <source>
        <dbReference type="Proteomes" id="UP000546701"/>
    </source>
</evidence>
<evidence type="ECO:0008006" key="4">
    <source>
        <dbReference type="Google" id="ProtNLM"/>
    </source>
</evidence>
<keyword evidence="1" id="KW-1133">Transmembrane helix</keyword>
<proteinExistence type="predicted"/>
<protein>
    <recommendedName>
        <fullName evidence="4">Protoheme IX farnesyltransferase</fullName>
    </recommendedName>
</protein>
<dbReference type="Proteomes" id="UP000546701">
    <property type="component" value="Unassembled WGS sequence"/>
</dbReference>
<keyword evidence="3" id="KW-1185">Reference proteome</keyword>
<dbReference type="EMBL" id="JACIJR010000001">
    <property type="protein sequence ID" value="MBB5728122.1"/>
    <property type="molecule type" value="Genomic_DNA"/>
</dbReference>
<gene>
    <name evidence="2" type="ORF">FHS99_000578</name>
</gene>
<dbReference type="RefSeq" id="WP_260160389.1">
    <property type="nucleotide sequence ID" value="NZ_BMJP01000001.1"/>
</dbReference>
<organism evidence="2 3">
    <name type="scientific">Sphingomonas prati</name>
    <dbReference type="NCBI Taxonomy" id="1843237"/>
    <lineage>
        <taxon>Bacteria</taxon>
        <taxon>Pseudomonadati</taxon>
        <taxon>Pseudomonadota</taxon>
        <taxon>Alphaproteobacteria</taxon>
        <taxon>Sphingomonadales</taxon>
        <taxon>Sphingomonadaceae</taxon>
        <taxon>Sphingomonas</taxon>
    </lineage>
</organism>
<comment type="caution">
    <text evidence="2">The sequence shown here is derived from an EMBL/GenBank/DDBJ whole genome shotgun (WGS) entry which is preliminary data.</text>
</comment>
<keyword evidence="1" id="KW-0812">Transmembrane</keyword>